<dbReference type="InterPro" id="IPR004148">
    <property type="entry name" value="BAR_dom"/>
</dbReference>
<keyword evidence="4" id="KW-0175">Coiled coil</keyword>
<dbReference type="PROSITE" id="PS50238">
    <property type="entry name" value="RHOGAP"/>
    <property type="match status" value="1"/>
</dbReference>
<dbReference type="SUPFAM" id="SSF50044">
    <property type="entry name" value="SH3-domain"/>
    <property type="match status" value="1"/>
</dbReference>
<keyword evidence="2" id="KW-0343">GTPase activation</keyword>
<sequence>MVLKPLEFSDCLADSPWFQQNLHEHEQALEDARKSIKTVEVQFVELVECIKKLSAAQRAFAKSLCDLKIETVGTTQTDDERAIANCLKDFGRRIKEVEDHRTKLIEDAEACYIPLRKFRLDKIGKVVNEEKKKYEKESQRFYASLEKYLHLSTVRKNDFREADAQLGLQQRNFGDASLQYVAEIQAVQERMKFELVETLGSFLYSWLTFYHVGHVIQEDFKPFLDGIQIKVQKAKENFRQTKEETEELKKKMLNSFIRNAVFPSSSNSSGNNNNNNSSNGGFINDLMSKPTNSNIKQGYVYLQEKSKIPKGIGRDVLPRNWTKYYCVYQKETRIFTMIPVNSTVKTDMKGALEQSVSFKLKSCIRRASDSIDKRFCFDLISDERDTMTFQALSEEDRRQWLDAMDGREPVYSPGTGPHNQGAFEITMPSTFKFKNNLTISNNNIESSTLESGNHNLSPLNISSPNSLQLGDNNLMLSNYITYSAPYKTSIISNQVSFNEGKDAPEKNKSRGSFNIKVGLKQFYNGSAFLPAFVIDGFYAVLDDAGFDFVRECLKAIEGRGITEQGLYRNCGVTSKVQKLMQIALDKKKFNSSSTKNQLNLCSEDSEWEIKTISSAVKTFLRNLPEPLMTFELHSHFINAAKMDDGDQRVDHIHYYVYKLPDSHRNMLKIVLSHLKKVADMADENLMTVGNLGVCFGPTLLRPKEETVTAIMDIKFCNVVVEVLIANYEKIFNNKPPISLGTPCPPKPVHNMVQVMPPASTDSSCLLFQNTKNATKIISQSKQGSYQSPNGSQQLSVYDNYSPRQFESQSAEDLTTNTNLSINSVKMPVSQQVSPAGNSAKLFNFRRPKPISQEISGNSLTSNTSVDIVQNISNCSLNEKSHTSSDSLNSTSSERSTGILSQKISPLANSTNVDGCTSSSGLSKSKMTSSYAPHYNPQASETLSRRLKKRHSGGNLSSVTTSNLIHTTIYPSSSLSQPFYNTLSTIPYSISNLQSTPLPGLKNSILTSSSSIPNNVAISFNNGYPINESTFPYFSSLINPNAQIQPSRRVRTLYECTAGHETELSFSPGQIITNVYESKEEGWLVGTLNGKTGLIPSNYCEPLP</sequence>
<feature type="coiled-coil region" evidence="4">
    <location>
        <begin position="224"/>
        <end position="255"/>
    </location>
</feature>
<feature type="domain" description="Rho-GAP" evidence="8">
    <location>
        <begin position="539"/>
        <end position="731"/>
    </location>
</feature>
<evidence type="ECO:0000256" key="1">
    <source>
        <dbReference type="ARBA" id="ARBA00022443"/>
    </source>
</evidence>
<dbReference type="SUPFAM" id="SSF50729">
    <property type="entry name" value="PH domain-like"/>
    <property type="match status" value="1"/>
</dbReference>
<evidence type="ECO:0000256" key="3">
    <source>
        <dbReference type="PROSITE-ProRule" id="PRU00192"/>
    </source>
</evidence>
<dbReference type="SUPFAM" id="SSF103657">
    <property type="entry name" value="BAR/IMD domain-like"/>
    <property type="match status" value="1"/>
</dbReference>
<dbReference type="Gene3D" id="2.30.30.40">
    <property type="entry name" value="SH3 Domains"/>
    <property type="match status" value="1"/>
</dbReference>
<evidence type="ECO:0000313" key="10">
    <source>
        <dbReference type="WBParaSite" id="SSTP_0000239200.1"/>
    </source>
</evidence>
<dbReference type="SMART" id="SM00326">
    <property type="entry name" value="SH3"/>
    <property type="match status" value="1"/>
</dbReference>
<protein>
    <submittedName>
        <fullName evidence="10">PH domain-containing protein</fullName>
    </submittedName>
    <submittedName>
        <fullName evidence="11">Rho GTPase-activating protein 26</fullName>
    </submittedName>
</protein>
<dbReference type="PANTHER" id="PTHR12552:SF1">
    <property type="entry name" value="RHO GTPASE-ACTIVATING PROTEIN GRAF"/>
    <property type="match status" value="1"/>
</dbReference>
<dbReference type="InterPro" id="IPR027267">
    <property type="entry name" value="AH/BAR_dom_sf"/>
</dbReference>
<feature type="domain" description="PH" evidence="7">
    <location>
        <begin position="293"/>
        <end position="409"/>
    </location>
</feature>
<dbReference type="GO" id="GO:0007165">
    <property type="term" value="P:signal transduction"/>
    <property type="evidence" value="ECO:0007669"/>
    <property type="project" value="InterPro"/>
</dbReference>
<dbReference type="InterPro" id="IPR000198">
    <property type="entry name" value="RhoGAP_dom"/>
</dbReference>
<feature type="region of interest" description="Disordered" evidence="5">
    <location>
        <begin position="877"/>
        <end position="954"/>
    </location>
</feature>
<dbReference type="InterPro" id="IPR047225">
    <property type="entry name" value="PH_GRAF"/>
</dbReference>
<dbReference type="SUPFAM" id="SSF48350">
    <property type="entry name" value="GTPase activation domain, GAP"/>
    <property type="match status" value="1"/>
</dbReference>
<dbReference type="InterPro" id="IPR036028">
    <property type="entry name" value="SH3-like_dom_sf"/>
</dbReference>
<dbReference type="Pfam" id="PF14604">
    <property type="entry name" value="SH3_9"/>
    <property type="match status" value="1"/>
</dbReference>
<evidence type="ECO:0000313" key="11">
    <source>
        <dbReference type="WBParaSite" id="TCONS_00006570.p1"/>
    </source>
</evidence>
<organism evidence="10">
    <name type="scientific">Strongyloides stercoralis</name>
    <name type="common">Threadworm</name>
    <dbReference type="NCBI Taxonomy" id="6248"/>
    <lineage>
        <taxon>Eukaryota</taxon>
        <taxon>Metazoa</taxon>
        <taxon>Ecdysozoa</taxon>
        <taxon>Nematoda</taxon>
        <taxon>Chromadorea</taxon>
        <taxon>Rhabditida</taxon>
        <taxon>Tylenchina</taxon>
        <taxon>Panagrolaimomorpha</taxon>
        <taxon>Strongyloidoidea</taxon>
        <taxon>Strongyloididae</taxon>
        <taxon>Strongyloides</taxon>
    </lineage>
</organism>
<feature type="compositionally biased region" description="Low complexity" evidence="5">
    <location>
        <begin position="883"/>
        <end position="896"/>
    </location>
</feature>
<dbReference type="AlphaFoldDB" id="A0A913HJ25"/>
<dbReference type="PROSITE" id="PS50002">
    <property type="entry name" value="SH3"/>
    <property type="match status" value="1"/>
</dbReference>
<dbReference type="GO" id="GO:0005096">
    <property type="term" value="F:GTPase activator activity"/>
    <property type="evidence" value="ECO:0007669"/>
    <property type="project" value="UniProtKB-KW"/>
</dbReference>
<dbReference type="WBParaSite" id="SSTP_0000239200.1">
    <property type="protein sequence ID" value="SSTP_0000239200.1"/>
    <property type="gene ID" value="SSTP_0000239200"/>
</dbReference>
<dbReference type="InterPro" id="IPR008936">
    <property type="entry name" value="Rho_GTPase_activation_prot"/>
</dbReference>
<dbReference type="Gene3D" id="1.10.555.10">
    <property type="entry name" value="Rho GTPase activation protein"/>
    <property type="match status" value="1"/>
</dbReference>
<evidence type="ECO:0000256" key="4">
    <source>
        <dbReference type="SAM" id="Coils"/>
    </source>
</evidence>
<feature type="compositionally biased region" description="Low complexity" evidence="5">
    <location>
        <begin position="264"/>
        <end position="281"/>
    </location>
</feature>
<feature type="domain" description="SH3" evidence="6">
    <location>
        <begin position="1044"/>
        <end position="1103"/>
    </location>
</feature>
<dbReference type="Pfam" id="PF00169">
    <property type="entry name" value="PH"/>
    <property type="match status" value="1"/>
</dbReference>
<keyword evidence="1 3" id="KW-0728">SH3 domain</keyword>
<evidence type="ECO:0000256" key="5">
    <source>
        <dbReference type="SAM" id="MobiDB-lite"/>
    </source>
</evidence>
<keyword evidence="9" id="KW-1185">Reference proteome</keyword>
<evidence type="ECO:0000259" key="6">
    <source>
        <dbReference type="PROSITE" id="PS50002"/>
    </source>
</evidence>
<dbReference type="Pfam" id="PF00620">
    <property type="entry name" value="RhoGAP"/>
    <property type="match status" value="1"/>
</dbReference>
<feature type="region of interest" description="Disordered" evidence="5">
    <location>
        <begin position="264"/>
        <end position="284"/>
    </location>
</feature>
<dbReference type="WBParaSite" id="TCONS_00006570.p1">
    <property type="protein sequence ID" value="TCONS_00006570.p1"/>
    <property type="gene ID" value="XLOC_004706"/>
</dbReference>
<proteinExistence type="predicted"/>
<dbReference type="Pfam" id="PF16746">
    <property type="entry name" value="BAR_3"/>
    <property type="match status" value="1"/>
</dbReference>
<dbReference type="Gene3D" id="1.20.1270.60">
    <property type="entry name" value="Arfaptin homology (AH) domain/BAR domain"/>
    <property type="match status" value="1"/>
</dbReference>
<dbReference type="CDD" id="cd11882">
    <property type="entry name" value="SH3_GRAF-like"/>
    <property type="match status" value="1"/>
</dbReference>
<dbReference type="PANTHER" id="PTHR12552">
    <property type="entry name" value="OLIGOPHRENIN 1"/>
    <property type="match status" value="1"/>
</dbReference>
<name>A0A913HJ25_STRER</name>
<dbReference type="FunFam" id="1.10.555.10:FF:000006">
    <property type="entry name" value="Rho GTPase activating protein 26"/>
    <property type="match status" value="1"/>
</dbReference>
<dbReference type="InterPro" id="IPR011993">
    <property type="entry name" value="PH-like_dom_sf"/>
</dbReference>
<feature type="compositionally biased region" description="Low complexity" evidence="5">
    <location>
        <begin position="916"/>
        <end position="929"/>
    </location>
</feature>
<dbReference type="PROSITE" id="PS50003">
    <property type="entry name" value="PH_DOMAIN"/>
    <property type="match status" value="1"/>
</dbReference>
<feature type="compositionally biased region" description="Polar residues" evidence="5">
    <location>
        <begin position="897"/>
        <end position="915"/>
    </location>
</feature>
<dbReference type="Proteomes" id="UP000035681">
    <property type="component" value="Unplaced"/>
</dbReference>
<evidence type="ECO:0000256" key="2">
    <source>
        <dbReference type="ARBA" id="ARBA00022468"/>
    </source>
</evidence>
<reference evidence="10" key="1">
    <citation type="submission" date="2022-10" db="UniProtKB">
        <authorList>
            <consortium name="WormBaseParasite"/>
        </authorList>
    </citation>
    <scope>IDENTIFICATION</scope>
</reference>
<dbReference type="Gene3D" id="2.30.29.30">
    <property type="entry name" value="Pleckstrin-homology domain (PH domain)/Phosphotyrosine-binding domain (PTB)"/>
    <property type="match status" value="1"/>
</dbReference>
<dbReference type="InterPro" id="IPR001849">
    <property type="entry name" value="PH_domain"/>
</dbReference>
<dbReference type="InterPro" id="IPR001452">
    <property type="entry name" value="SH3_domain"/>
</dbReference>
<dbReference type="InterPro" id="IPR047234">
    <property type="entry name" value="GRAF_fam"/>
</dbReference>
<evidence type="ECO:0000259" key="7">
    <source>
        <dbReference type="PROSITE" id="PS50003"/>
    </source>
</evidence>
<evidence type="ECO:0000259" key="8">
    <source>
        <dbReference type="PROSITE" id="PS50238"/>
    </source>
</evidence>
<dbReference type="SMART" id="SM00233">
    <property type="entry name" value="PH"/>
    <property type="match status" value="1"/>
</dbReference>
<accession>A0A913HJ25</accession>
<dbReference type="GO" id="GO:0005737">
    <property type="term" value="C:cytoplasm"/>
    <property type="evidence" value="ECO:0007669"/>
    <property type="project" value="InterPro"/>
</dbReference>
<evidence type="ECO:0000313" key="9">
    <source>
        <dbReference type="Proteomes" id="UP000035681"/>
    </source>
</evidence>
<dbReference type="SMART" id="SM00324">
    <property type="entry name" value="RhoGAP"/>
    <property type="match status" value="1"/>
</dbReference>
<dbReference type="CDD" id="cd01249">
    <property type="entry name" value="BAR-PH_GRAF_family"/>
    <property type="match status" value="1"/>
</dbReference>